<organism evidence="1 2">
    <name type="scientific">Coniochaeta hoffmannii</name>
    <dbReference type="NCBI Taxonomy" id="91930"/>
    <lineage>
        <taxon>Eukaryota</taxon>
        <taxon>Fungi</taxon>
        <taxon>Dikarya</taxon>
        <taxon>Ascomycota</taxon>
        <taxon>Pezizomycotina</taxon>
        <taxon>Sordariomycetes</taxon>
        <taxon>Sordariomycetidae</taxon>
        <taxon>Coniochaetales</taxon>
        <taxon>Coniochaetaceae</taxon>
        <taxon>Coniochaeta</taxon>
    </lineage>
</organism>
<evidence type="ECO:0000313" key="1">
    <source>
        <dbReference type="EMBL" id="KAJ9148827.1"/>
    </source>
</evidence>
<dbReference type="AlphaFoldDB" id="A0AA38RHP7"/>
<reference evidence="1" key="1">
    <citation type="submission" date="2022-07" db="EMBL/GenBank/DDBJ databases">
        <title>Fungi with potential for degradation of polypropylene.</title>
        <authorList>
            <person name="Gostincar C."/>
        </authorList>
    </citation>
    <scope>NUCLEOTIDE SEQUENCE</scope>
    <source>
        <strain evidence="1">EXF-13287</strain>
    </source>
</reference>
<comment type="caution">
    <text evidence="1">The sequence shown here is derived from an EMBL/GenBank/DDBJ whole genome shotgun (WGS) entry which is preliminary data.</text>
</comment>
<evidence type="ECO:0000313" key="2">
    <source>
        <dbReference type="Proteomes" id="UP001174691"/>
    </source>
</evidence>
<gene>
    <name evidence="1" type="ORF">NKR19_g5856</name>
</gene>
<sequence length="136" mass="15263">MVRALVPKHYKEYTEILANIDERVKLKTNDAEPFLSLFAFGVNGHTPRHRYTNDVRGGLAGLCTFGRYTVIGGNLCVPQLGLKITPGPRFFLIGTKRESVKRNAWRKLGRLYTNKELHGAAALDDSSSEWESEIGE</sequence>
<dbReference type="EMBL" id="JANBVN010000084">
    <property type="protein sequence ID" value="KAJ9148827.1"/>
    <property type="molecule type" value="Genomic_DNA"/>
</dbReference>
<name>A0AA38RHP7_9PEZI</name>
<dbReference type="Proteomes" id="UP001174691">
    <property type="component" value="Unassembled WGS sequence"/>
</dbReference>
<proteinExistence type="predicted"/>
<protein>
    <submittedName>
        <fullName evidence="1">Uncharacterized protein</fullName>
    </submittedName>
</protein>
<accession>A0AA38RHP7</accession>
<keyword evidence="2" id="KW-1185">Reference proteome</keyword>
<dbReference type="Gene3D" id="3.60.130.30">
    <property type="match status" value="1"/>
</dbReference>